<dbReference type="AlphaFoldDB" id="A0A1J7C547"/>
<accession>A0A1J7C547</accession>
<keyword evidence="5 7" id="KW-0472">Membrane</keyword>
<feature type="transmembrane region" description="Helical" evidence="7">
    <location>
        <begin position="218"/>
        <end position="237"/>
    </location>
</feature>
<feature type="transmembrane region" description="Helical" evidence="7">
    <location>
        <begin position="41"/>
        <end position="64"/>
    </location>
</feature>
<organism evidence="8 9">
    <name type="scientific">Mangrovactinospora gilvigrisea</name>
    <dbReference type="NCBI Taxonomy" id="1428644"/>
    <lineage>
        <taxon>Bacteria</taxon>
        <taxon>Bacillati</taxon>
        <taxon>Actinomycetota</taxon>
        <taxon>Actinomycetes</taxon>
        <taxon>Kitasatosporales</taxon>
        <taxon>Streptomycetaceae</taxon>
        <taxon>Mangrovactinospora</taxon>
    </lineage>
</organism>
<keyword evidence="2" id="KW-1003">Cell membrane</keyword>
<keyword evidence="9" id="KW-1185">Reference proteome</keyword>
<dbReference type="GO" id="GO:0005886">
    <property type="term" value="C:plasma membrane"/>
    <property type="evidence" value="ECO:0007669"/>
    <property type="project" value="UniProtKB-SubCell"/>
</dbReference>
<sequence length="340" mass="35512">MEWLARQRFIGPFFRWLMTTHVWLAYSRYSDAMGDRLAGSVTYFGFLSVFPLLALSGAIGSALLTKGQLDAIQEKLSEQIPGIADQLNLHALSNNAGAVSVIGLLVLLYSGIGGVGVTRTSVRTIWEVKESTGNPFKQKAVDLIALVGLLVLGALTLGGSALTSTLAGRAAHALGLESTGVGKTGLQVLAVAIAVVAGFMLFAYALTGLSGLRPPRRAILTGAAIGAIGFEALKQAMSGYLTHVAGKSIYGAFGTPIALLVWIDFAARLLLLCAAWMATSEGAGPQCDLFREDGGKDEDADPEPDPEPEPESTPKPEAGQPESTPKPGAGQPERKPEPGA</sequence>
<dbReference type="PANTHER" id="PTHR30213:SF1">
    <property type="entry name" value="INNER MEMBRANE PROTEIN YHJD"/>
    <property type="match status" value="1"/>
</dbReference>
<evidence type="ECO:0000256" key="7">
    <source>
        <dbReference type="SAM" id="Phobius"/>
    </source>
</evidence>
<keyword evidence="3 7" id="KW-0812">Transmembrane</keyword>
<dbReference type="Proteomes" id="UP000243342">
    <property type="component" value="Unassembled WGS sequence"/>
</dbReference>
<dbReference type="OrthoDB" id="4127374at2"/>
<dbReference type="EMBL" id="MLCF01000081">
    <property type="protein sequence ID" value="OIV36676.1"/>
    <property type="molecule type" value="Genomic_DNA"/>
</dbReference>
<evidence type="ECO:0000256" key="5">
    <source>
        <dbReference type="ARBA" id="ARBA00023136"/>
    </source>
</evidence>
<evidence type="ECO:0000256" key="1">
    <source>
        <dbReference type="ARBA" id="ARBA00004651"/>
    </source>
</evidence>
<dbReference type="STRING" id="1428644.BIV57_15020"/>
<dbReference type="Pfam" id="PF03631">
    <property type="entry name" value="Virul_fac_BrkB"/>
    <property type="match status" value="1"/>
</dbReference>
<feature type="compositionally biased region" description="Acidic residues" evidence="6">
    <location>
        <begin position="295"/>
        <end position="310"/>
    </location>
</feature>
<keyword evidence="4 7" id="KW-1133">Transmembrane helix</keyword>
<reference evidence="8 9" key="1">
    <citation type="submission" date="2016-10" db="EMBL/GenBank/DDBJ databases">
        <title>Genome sequence of Streptomyces gilvigriseus MUSC 26.</title>
        <authorList>
            <person name="Lee L.-H."/>
            <person name="Ser H.-L."/>
        </authorList>
    </citation>
    <scope>NUCLEOTIDE SEQUENCE [LARGE SCALE GENOMIC DNA]</scope>
    <source>
        <strain evidence="8 9">MUSC 26</strain>
    </source>
</reference>
<comment type="caution">
    <text evidence="8">The sequence shown here is derived from an EMBL/GenBank/DDBJ whole genome shotgun (WGS) entry which is preliminary data.</text>
</comment>
<feature type="transmembrane region" description="Helical" evidence="7">
    <location>
        <begin position="143"/>
        <end position="166"/>
    </location>
</feature>
<feature type="region of interest" description="Disordered" evidence="6">
    <location>
        <begin position="286"/>
        <end position="340"/>
    </location>
</feature>
<gene>
    <name evidence="8" type="ORF">BIV57_15020</name>
</gene>
<protein>
    <submittedName>
        <fullName evidence="8">Uncharacterized protein</fullName>
    </submittedName>
</protein>
<evidence type="ECO:0000256" key="6">
    <source>
        <dbReference type="SAM" id="MobiDB-lite"/>
    </source>
</evidence>
<evidence type="ECO:0000256" key="4">
    <source>
        <dbReference type="ARBA" id="ARBA00022989"/>
    </source>
</evidence>
<dbReference type="PANTHER" id="PTHR30213">
    <property type="entry name" value="INNER MEMBRANE PROTEIN YHJD"/>
    <property type="match status" value="1"/>
</dbReference>
<comment type="subcellular location">
    <subcellularLocation>
        <location evidence="1">Cell membrane</location>
        <topology evidence="1">Multi-pass membrane protein</topology>
    </subcellularLocation>
</comment>
<name>A0A1J7C547_9ACTN</name>
<evidence type="ECO:0000256" key="3">
    <source>
        <dbReference type="ARBA" id="ARBA00022692"/>
    </source>
</evidence>
<evidence type="ECO:0000313" key="8">
    <source>
        <dbReference type="EMBL" id="OIV36676.1"/>
    </source>
</evidence>
<evidence type="ECO:0000313" key="9">
    <source>
        <dbReference type="Proteomes" id="UP000243342"/>
    </source>
</evidence>
<dbReference type="InterPro" id="IPR017039">
    <property type="entry name" value="Virul_fac_BrkB"/>
</dbReference>
<proteinExistence type="predicted"/>
<evidence type="ECO:0000256" key="2">
    <source>
        <dbReference type="ARBA" id="ARBA00022475"/>
    </source>
</evidence>
<feature type="transmembrane region" description="Helical" evidence="7">
    <location>
        <begin position="98"/>
        <end position="122"/>
    </location>
</feature>
<feature type="transmembrane region" description="Helical" evidence="7">
    <location>
        <begin position="186"/>
        <end position="206"/>
    </location>
</feature>
<feature type="transmembrane region" description="Helical" evidence="7">
    <location>
        <begin position="249"/>
        <end position="271"/>
    </location>
</feature>